<dbReference type="Proteomes" id="UP001476950">
    <property type="component" value="Unassembled WGS sequence"/>
</dbReference>
<gene>
    <name evidence="1" type="ORF">NDI38_26805</name>
</gene>
<dbReference type="EMBL" id="JAMPLM010000050">
    <property type="protein sequence ID" value="MEP1061989.1"/>
    <property type="molecule type" value="Genomic_DNA"/>
</dbReference>
<name>A0ABV0KS08_9CYAN</name>
<evidence type="ECO:0000313" key="2">
    <source>
        <dbReference type="Proteomes" id="UP001476950"/>
    </source>
</evidence>
<evidence type="ECO:0000313" key="1">
    <source>
        <dbReference type="EMBL" id="MEP1061989.1"/>
    </source>
</evidence>
<sequence length="46" mass="5052">MKQQVTGRTQLVLAIAPLNHHATVLTYPGAGTNLWSKSGRRPIRVI</sequence>
<comment type="caution">
    <text evidence="1">The sequence shown here is derived from an EMBL/GenBank/DDBJ whole genome shotgun (WGS) entry which is preliminary data.</text>
</comment>
<organism evidence="1 2">
    <name type="scientific">Stenomitos frigidus AS-A4</name>
    <dbReference type="NCBI Taxonomy" id="2933935"/>
    <lineage>
        <taxon>Bacteria</taxon>
        <taxon>Bacillati</taxon>
        <taxon>Cyanobacteriota</taxon>
        <taxon>Cyanophyceae</taxon>
        <taxon>Leptolyngbyales</taxon>
        <taxon>Leptolyngbyaceae</taxon>
        <taxon>Stenomitos</taxon>
    </lineage>
</organism>
<reference evidence="1 2" key="1">
    <citation type="submission" date="2022-04" db="EMBL/GenBank/DDBJ databases">
        <title>Positive selection, recombination, and allopatry shape intraspecific diversity of widespread and dominant cyanobacteria.</title>
        <authorList>
            <person name="Wei J."/>
            <person name="Shu W."/>
            <person name="Hu C."/>
        </authorList>
    </citation>
    <scope>NUCLEOTIDE SEQUENCE [LARGE SCALE GENOMIC DNA]</scope>
    <source>
        <strain evidence="1 2">AS-A4</strain>
    </source>
</reference>
<protein>
    <submittedName>
        <fullName evidence="1">Uncharacterized protein</fullName>
    </submittedName>
</protein>
<dbReference type="RefSeq" id="WP_190448842.1">
    <property type="nucleotide sequence ID" value="NZ_JAMPLM010000050.1"/>
</dbReference>
<accession>A0ABV0KS08</accession>
<proteinExistence type="predicted"/>
<keyword evidence="2" id="KW-1185">Reference proteome</keyword>